<dbReference type="InterPro" id="IPR025483">
    <property type="entry name" value="Lipase_euk"/>
</dbReference>
<keyword evidence="3 7" id="KW-0378">Hydrolase</keyword>
<evidence type="ECO:0000256" key="4">
    <source>
        <dbReference type="ARBA" id="ARBA00022963"/>
    </source>
</evidence>
<feature type="active site" description="Nucleophile" evidence="8">
    <location>
        <position position="182"/>
    </location>
</feature>
<dbReference type="InterPro" id="IPR029058">
    <property type="entry name" value="AB_hydrolase_fold"/>
</dbReference>
<dbReference type="EMBL" id="OU892287">
    <property type="protein sequence ID" value="CAG9762365.1"/>
    <property type="molecule type" value="Genomic_DNA"/>
</dbReference>
<feature type="signal peptide" evidence="9">
    <location>
        <begin position="1"/>
        <end position="18"/>
    </location>
</feature>
<keyword evidence="5" id="KW-0443">Lipid metabolism</keyword>
<keyword evidence="4 7" id="KW-0442">Lipid degradation</keyword>
<evidence type="ECO:0000256" key="6">
    <source>
        <dbReference type="ARBA" id="ARBA00023180"/>
    </source>
</evidence>
<dbReference type="PANTHER" id="PTHR11005">
    <property type="entry name" value="LYSOSOMAL ACID LIPASE-RELATED"/>
    <property type="match status" value="1"/>
</dbReference>
<keyword evidence="12" id="KW-1185">Reference proteome</keyword>
<dbReference type="GO" id="GO:0016042">
    <property type="term" value="P:lipid catabolic process"/>
    <property type="evidence" value="ECO:0007669"/>
    <property type="project" value="UniProtKB-KW"/>
</dbReference>
<dbReference type="Proteomes" id="UP001152799">
    <property type="component" value="Chromosome 11"/>
</dbReference>
<evidence type="ECO:0000256" key="3">
    <source>
        <dbReference type="ARBA" id="ARBA00022801"/>
    </source>
</evidence>
<organism evidence="11 12">
    <name type="scientific">Ceutorhynchus assimilis</name>
    <name type="common">cabbage seed weevil</name>
    <dbReference type="NCBI Taxonomy" id="467358"/>
    <lineage>
        <taxon>Eukaryota</taxon>
        <taxon>Metazoa</taxon>
        <taxon>Ecdysozoa</taxon>
        <taxon>Arthropoda</taxon>
        <taxon>Hexapoda</taxon>
        <taxon>Insecta</taxon>
        <taxon>Pterygota</taxon>
        <taxon>Neoptera</taxon>
        <taxon>Endopterygota</taxon>
        <taxon>Coleoptera</taxon>
        <taxon>Polyphaga</taxon>
        <taxon>Cucujiformia</taxon>
        <taxon>Curculionidae</taxon>
        <taxon>Ceutorhynchinae</taxon>
        <taxon>Ceutorhynchus</taxon>
    </lineage>
</organism>
<feature type="chain" id="PRO_5040361140" description="Lipase" evidence="9">
    <location>
        <begin position="19"/>
        <end position="429"/>
    </location>
</feature>
<dbReference type="Pfam" id="PF00561">
    <property type="entry name" value="Abhydrolase_1"/>
    <property type="match status" value="1"/>
</dbReference>
<dbReference type="FunFam" id="3.40.50.1820:FF:000057">
    <property type="entry name" value="Lipase"/>
    <property type="match status" value="1"/>
</dbReference>
<protein>
    <recommendedName>
        <fullName evidence="7">Lipase</fullName>
    </recommendedName>
</protein>
<dbReference type="SUPFAM" id="SSF53474">
    <property type="entry name" value="alpha/beta-Hydrolases"/>
    <property type="match status" value="1"/>
</dbReference>
<name>A0A9N9MGU0_9CUCU</name>
<evidence type="ECO:0000256" key="8">
    <source>
        <dbReference type="PIRSR" id="PIRSR000862-1"/>
    </source>
</evidence>
<evidence type="ECO:0000256" key="1">
    <source>
        <dbReference type="ARBA" id="ARBA00010701"/>
    </source>
</evidence>
<evidence type="ECO:0000313" key="12">
    <source>
        <dbReference type="Proteomes" id="UP001152799"/>
    </source>
</evidence>
<reference evidence="11" key="1">
    <citation type="submission" date="2022-01" db="EMBL/GenBank/DDBJ databases">
        <authorList>
            <person name="King R."/>
        </authorList>
    </citation>
    <scope>NUCLEOTIDE SEQUENCE</scope>
</reference>
<evidence type="ECO:0000313" key="11">
    <source>
        <dbReference type="EMBL" id="CAG9762365.1"/>
    </source>
</evidence>
<gene>
    <name evidence="11" type="ORF">CEUTPL_LOCUS3045</name>
</gene>
<keyword evidence="2 9" id="KW-0732">Signal</keyword>
<accession>A0A9N9MGU0</accession>
<dbReference type="OrthoDB" id="9974421at2759"/>
<evidence type="ECO:0000256" key="7">
    <source>
        <dbReference type="PIRNR" id="PIRNR000862"/>
    </source>
</evidence>
<dbReference type="InterPro" id="IPR000073">
    <property type="entry name" value="AB_hydrolase_1"/>
</dbReference>
<dbReference type="PIRSF" id="PIRSF000862">
    <property type="entry name" value="Steryl_ester_lip"/>
    <property type="match status" value="1"/>
</dbReference>
<proteinExistence type="inferred from homology"/>
<evidence type="ECO:0000256" key="5">
    <source>
        <dbReference type="ARBA" id="ARBA00023098"/>
    </source>
</evidence>
<feature type="domain" description="AB hydrolase-1" evidence="10">
    <location>
        <begin position="88"/>
        <end position="391"/>
    </location>
</feature>
<evidence type="ECO:0000256" key="9">
    <source>
        <dbReference type="SAM" id="SignalP"/>
    </source>
</evidence>
<keyword evidence="6" id="KW-0325">Glycoprotein</keyword>
<dbReference type="GO" id="GO:0016788">
    <property type="term" value="F:hydrolase activity, acting on ester bonds"/>
    <property type="evidence" value="ECO:0007669"/>
    <property type="project" value="InterPro"/>
</dbReference>
<evidence type="ECO:0000259" key="10">
    <source>
        <dbReference type="Pfam" id="PF00561"/>
    </source>
</evidence>
<feature type="active site" description="Charge relay system" evidence="8">
    <location>
        <position position="386"/>
    </location>
</feature>
<comment type="similarity">
    <text evidence="1 7">Belongs to the AB hydrolase superfamily. Lipase family.</text>
</comment>
<dbReference type="Gene3D" id="3.40.50.1820">
    <property type="entry name" value="alpha/beta hydrolase"/>
    <property type="match status" value="1"/>
</dbReference>
<dbReference type="AlphaFoldDB" id="A0A9N9MGU0"/>
<feature type="active site" description="Charge relay system" evidence="8">
    <location>
        <position position="353"/>
    </location>
</feature>
<evidence type="ECO:0000256" key="2">
    <source>
        <dbReference type="ARBA" id="ARBA00022729"/>
    </source>
</evidence>
<sequence>MHRNCLLLVVLWFVPVLPQKRPNNVCPTFRDYFNMVNNSKCWYDFAAESTVPEIIRNTGYPIITYKVRTQDDFHLTVFRIPGVNPDKPPIFMLHGVQSTSGIFVGLGKRSIAFQLADAGYDVWLGNYRGTEYSEGHESLNVTQKEFWDHSVDEIAKYDLPAMLQLVQYHSGSRGKTIYVGHSLASAAAMMFASDRPEFAKSLVSLFIFLGPAYKMTHMRSPYRLFFPLFYPALDITGALNVVQLVSRGHSRRLTGPTCMASPVIMLGCVTLVNMFIGPFTEIAPETVPVYFNQLPGGTSLKTLTFLRESTRGNFRKYDYGPGKNTFLYGSRTPPEYDIKKIKVPIFIIYARGDWATTKEDALYLYKQLPESIRAGIYGVEKLNFNHNDFFFGKNADELVTKPVMQIIEKFLRKHQDYQQNSVQNYKIIS</sequence>